<comment type="caution">
    <text evidence="2">The sequence shown here is derived from an EMBL/GenBank/DDBJ whole genome shotgun (WGS) entry which is preliminary data.</text>
</comment>
<reference evidence="2" key="1">
    <citation type="submission" date="2021-01" db="EMBL/GenBank/DDBJ databases">
        <title>Whole genome shotgun sequence of Planotetraspora silvatica NBRC 100141.</title>
        <authorList>
            <person name="Komaki H."/>
            <person name="Tamura T."/>
        </authorList>
    </citation>
    <scope>NUCLEOTIDE SEQUENCE</scope>
    <source>
        <strain evidence="2">NBRC 100141</strain>
    </source>
</reference>
<evidence type="ECO:0000256" key="1">
    <source>
        <dbReference type="SAM" id="MobiDB-lite"/>
    </source>
</evidence>
<feature type="region of interest" description="Disordered" evidence="1">
    <location>
        <begin position="1"/>
        <end position="20"/>
    </location>
</feature>
<accession>A0A8J3XM89</accession>
<evidence type="ECO:0000313" key="2">
    <source>
        <dbReference type="EMBL" id="GII44961.1"/>
    </source>
</evidence>
<name>A0A8J3XM89_9ACTN</name>
<gene>
    <name evidence="2" type="ORF">Psi02_13850</name>
</gene>
<dbReference type="Proteomes" id="UP000644610">
    <property type="component" value="Unassembled WGS sequence"/>
</dbReference>
<sequence length="66" mass="7022">MGYESPAPSAEQSVLPGLGTGPDLEMTGVFRVEAMPFGAGSPLRAELRACCTERRISPWDPLKSIS</sequence>
<evidence type="ECO:0000313" key="3">
    <source>
        <dbReference type="Proteomes" id="UP000644610"/>
    </source>
</evidence>
<keyword evidence="3" id="KW-1185">Reference proteome</keyword>
<proteinExistence type="predicted"/>
<dbReference type="AlphaFoldDB" id="A0A8J3XM89"/>
<dbReference type="EMBL" id="BOOQ01000007">
    <property type="protein sequence ID" value="GII44961.1"/>
    <property type="molecule type" value="Genomic_DNA"/>
</dbReference>
<organism evidence="2 3">
    <name type="scientific">Planotetraspora silvatica</name>
    <dbReference type="NCBI Taxonomy" id="234614"/>
    <lineage>
        <taxon>Bacteria</taxon>
        <taxon>Bacillati</taxon>
        <taxon>Actinomycetota</taxon>
        <taxon>Actinomycetes</taxon>
        <taxon>Streptosporangiales</taxon>
        <taxon>Streptosporangiaceae</taxon>
        <taxon>Planotetraspora</taxon>
    </lineage>
</organism>
<protein>
    <submittedName>
        <fullName evidence="2">Uncharacterized protein</fullName>
    </submittedName>
</protein>